<evidence type="ECO:0008006" key="4">
    <source>
        <dbReference type="Google" id="ProtNLM"/>
    </source>
</evidence>
<evidence type="ECO:0000313" key="2">
    <source>
        <dbReference type="EMBL" id="EFX96935.1"/>
    </source>
</evidence>
<dbReference type="Proteomes" id="UP000003697">
    <property type="component" value="Unassembled WGS sequence"/>
</dbReference>
<organism evidence="2 3">
    <name type="scientific">Streptococcus vestibularis ATCC 49124</name>
    <dbReference type="NCBI Taxonomy" id="889206"/>
    <lineage>
        <taxon>Bacteria</taxon>
        <taxon>Bacillati</taxon>
        <taxon>Bacillota</taxon>
        <taxon>Bacilli</taxon>
        <taxon>Lactobacillales</taxon>
        <taxon>Streptococcaceae</taxon>
        <taxon>Streptococcus</taxon>
    </lineage>
</organism>
<gene>
    <name evidence="2" type="ORF">HMPREF9425_0149</name>
</gene>
<feature type="transmembrane region" description="Helical" evidence="1">
    <location>
        <begin position="27"/>
        <end position="48"/>
    </location>
</feature>
<keyword evidence="1" id="KW-0472">Membrane</keyword>
<feature type="transmembrane region" description="Helical" evidence="1">
    <location>
        <begin position="98"/>
        <end position="124"/>
    </location>
</feature>
<reference evidence="2 3" key="1">
    <citation type="submission" date="2011-01" db="EMBL/GenBank/DDBJ databases">
        <authorList>
            <person name="Muzny D."/>
            <person name="Qin X."/>
            <person name="Buhay C."/>
            <person name="Dugan-Rocha S."/>
            <person name="Ding Y."/>
            <person name="Chen G."/>
            <person name="Hawes A."/>
            <person name="Holder M."/>
            <person name="Jhangiani S."/>
            <person name="Johnson A."/>
            <person name="Khan Z."/>
            <person name="Li Z."/>
            <person name="Liu W."/>
            <person name="Liu X."/>
            <person name="Perez L."/>
            <person name="Shen H."/>
            <person name="Wang Q."/>
            <person name="Watt J."/>
            <person name="Xi L."/>
            <person name="Xin Y."/>
            <person name="Zhou J."/>
            <person name="Deng J."/>
            <person name="Jiang H."/>
            <person name="Liu Y."/>
            <person name="Qu J."/>
            <person name="Song X.-Z."/>
            <person name="Zhang L."/>
            <person name="Villasana D."/>
            <person name="Johnson A."/>
            <person name="Liu J."/>
            <person name="Liyanage D."/>
            <person name="Lorensuhewa L."/>
            <person name="Robinson T."/>
            <person name="Song A."/>
            <person name="Song B.-B."/>
            <person name="Dinh H."/>
            <person name="Thornton R."/>
            <person name="Coyle M."/>
            <person name="Francisco L."/>
            <person name="Jackson L."/>
            <person name="Javaid M."/>
            <person name="Korchina V."/>
            <person name="Kovar C."/>
            <person name="Mata R."/>
            <person name="Mathew T."/>
            <person name="Ngo R."/>
            <person name="Nguyen L."/>
            <person name="Nguyen N."/>
            <person name="Okwuonu G."/>
            <person name="Ongeri F."/>
            <person name="Pham C."/>
            <person name="Simmons D."/>
            <person name="Wilczek-Boney K."/>
            <person name="Hale W."/>
            <person name="Jakkamsetti A."/>
            <person name="Pham P."/>
            <person name="Ruth R."/>
            <person name="San Lucas F."/>
            <person name="Warren J."/>
            <person name="Zhang J."/>
            <person name="Zhao Z."/>
            <person name="Zhou C."/>
            <person name="Zhu D."/>
            <person name="Lee S."/>
            <person name="Bess C."/>
            <person name="Blankenburg K."/>
            <person name="Forbes L."/>
            <person name="Fu Q."/>
            <person name="Gubbala S."/>
            <person name="Hirani K."/>
            <person name="Jayaseelan J.C."/>
            <person name="Lara F."/>
            <person name="Munidasa M."/>
            <person name="Palculict T."/>
            <person name="Patil S."/>
            <person name="Pu L.-L."/>
            <person name="Saada N."/>
            <person name="Tang L."/>
            <person name="Weissenberger G."/>
            <person name="Zhu Y."/>
            <person name="Hemphill L."/>
            <person name="Shang Y."/>
            <person name="Youmans B."/>
            <person name="Ayvaz T."/>
            <person name="Ross M."/>
            <person name="Santibanez J."/>
            <person name="Aqrawi P."/>
            <person name="Gross S."/>
            <person name="Joshi V."/>
            <person name="Fowler G."/>
            <person name="Nazareth L."/>
            <person name="Reid J."/>
            <person name="Worley K."/>
            <person name="Petrosino J."/>
            <person name="Highlander S."/>
            <person name="Gibbs R."/>
        </authorList>
    </citation>
    <scope>NUCLEOTIDE SEQUENCE [LARGE SCALE GENOMIC DNA]</scope>
    <source>
        <strain evidence="2 3">ATCC 49124</strain>
    </source>
</reference>
<evidence type="ECO:0000313" key="3">
    <source>
        <dbReference type="Proteomes" id="UP000003697"/>
    </source>
</evidence>
<feature type="transmembrane region" description="Helical" evidence="1">
    <location>
        <begin position="54"/>
        <end position="77"/>
    </location>
</feature>
<keyword evidence="1" id="KW-0812">Transmembrane</keyword>
<sequence length="156" mass="17482">MRKIKEYQDMLLKTLGKKKAESEYKRYIARVSCSFFSLGILGLFIVCSNSLSDYALGLVVGVTIGSYALSIYYFAALSHPKRLHQMYIAAYDERNKQILKASAVATLILEFLLIFALIALHAFVSIQLPYVTVLSVLLYGLVVGFVFIRLILSKIG</sequence>
<evidence type="ECO:0000256" key="1">
    <source>
        <dbReference type="SAM" id="Phobius"/>
    </source>
</evidence>
<keyword evidence="1" id="KW-1133">Transmembrane helix</keyword>
<keyword evidence="3" id="KW-1185">Reference proteome</keyword>
<accession>A0ABP2KRK4</accession>
<protein>
    <recommendedName>
        <fullName evidence="4">CAAX protease</fullName>
    </recommendedName>
</protein>
<dbReference type="EMBL" id="AEVI01000005">
    <property type="protein sequence ID" value="EFX96935.1"/>
    <property type="molecule type" value="Genomic_DNA"/>
</dbReference>
<feature type="transmembrane region" description="Helical" evidence="1">
    <location>
        <begin position="130"/>
        <end position="152"/>
    </location>
</feature>
<proteinExistence type="predicted"/>
<name>A0ABP2KRK4_STRVE</name>
<comment type="caution">
    <text evidence="2">The sequence shown here is derived from an EMBL/GenBank/DDBJ whole genome shotgun (WGS) entry which is preliminary data.</text>
</comment>